<dbReference type="SUPFAM" id="SSF57821">
    <property type="entry name" value="Hypothetical protein MTH1184"/>
    <property type="match status" value="1"/>
</dbReference>
<proteinExistence type="predicted"/>
<keyword evidence="3" id="KW-1185">Reference proteome</keyword>
<reference evidence="2 3" key="1">
    <citation type="submission" date="2010-06" db="EMBL/GenBank/DDBJ databases">
        <title>Complete sequence chromosome of Methanohalobium evestigatum Z-7303.</title>
        <authorList>
            <consortium name="US DOE Joint Genome Institute"/>
            <person name="Lucas S."/>
            <person name="Copeland A."/>
            <person name="Lapidus A."/>
            <person name="Cheng J.-F."/>
            <person name="Bruce D."/>
            <person name="Goodwin L."/>
            <person name="Pitluck S."/>
            <person name="Saunders E."/>
            <person name="Detter J.C."/>
            <person name="Han C."/>
            <person name="Tapia R."/>
            <person name="Land M."/>
            <person name="Hauser L."/>
            <person name="Kyrpides N."/>
            <person name="Mikhailova N."/>
            <person name="Sieprawska-Lupa M."/>
            <person name="Whitman W.B."/>
            <person name="Anderson I."/>
            <person name="Woyke T."/>
        </authorList>
    </citation>
    <scope>NUCLEOTIDE SEQUENCE [LARGE SCALE GENOMIC DNA]</scope>
    <source>
        <strain evidence="3">ATCC BAA-1072 / DSM 3721 / NBRC 107634 / OCM 161 / Z-7303</strain>
    </source>
</reference>
<dbReference type="STRING" id="644295.Metev_1846"/>
<feature type="domain" description="DUF5817" evidence="1">
    <location>
        <begin position="4"/>
        <end position="60"/>
    </location>
</feature>
<dbReference type="AlphaFoldDB" id="D7EA10"/>
<accession>D7EA10</accession>
<protein>
    <recommendedName>
        <fullName evidence="1">DUF5817 domain-containing protein</fullName>
    </recommendedName>
</protein>
<dbReference type="RefSeq" id="WP_013195246.1">
    <property type="nucleotide sequence ID" value="NC_014253.1"/>
</dbReference>
<evidence type="ECO:0000313" key="2">
    <source>
        <dbReference type="EMBL" id="ADI74681.1"/>
    </source>
</evidence>
<dbReference type="Pfam" id="PF19134">
    <property type="entry name" value="DUF5817"/>
    <property type="match status" value="1"/>
</dbReference>
<dbReference type="Gene3D" id="3.90.820.10">
    <property type="entry name" value="Structural Genomics, Unknown Function 30-nov-00 1gh9 Mol_id"/>
    <property type="match status" value="1"/>
</dbReference>
<organism evidence="2 3">
    <name type="scientific">Methanohalobium evestigatum (strain ATCC BAA-1072 / DSM 3721 / NBRC 107634 / OCM 161 / Z-7303)</name>
    <dbReference type="NCBI Taxonomy" id="644295"/>
    <lineage>
        <taxon>Archaea</taxon>
        <taxon>Methanobacteriati</taxon>
        <taxon>Methanobacteriota</taxon>
        <taxon>Stenosarchaea group</taxon>
        <taxon>Methanomicrobia</taxon>
        <taxon>Methanosarcinales</taxon>
        <taxon>Methanosarcinaceae</taxon>
        <taxon>Methanohalobium</taxon>
    </lineage>
</organism>
<name>D7EA10_METEZ</name>
<dbReference type="InterPro" id="IPR036304">
    <property type="entry name" value="MTH1184"/>
</dbReference>
<dbReference type="InterPro" id="IPR036388">
    <property type="entry name" value="WH-like_DNA-bd_sf"/>
</dbReference>
<evidence type="ECO:0000313" key="3">
    <source>
        <dbReference type="Proteomes" id="UP000000391"/>
    </source>
</evidence>
<dbReference type="OrthoDB" id="142616at2157"/>
<evidence type="ECO:0000259" key="1">
    <source>
        <dbReference type="Pfam" id="PF19134"/>
    </source>
</evidence>
<dbReference type="InterPro" id="IPR043855">
    <property type="entry name" value="DUF5817"/>
</dbReference>
<dbReference type="GeneID" id="9347500"/>
<sequence length="168" mass="19375">MFRYAVIVCTKCRQHAQIIENDNKKTTKCQNCGSTLNVDKLRFFYQCDNLDDAVSARTKVQSQIQGQEQIQDISKHMGFIDATEFSEYKPVSHSDKDKSKHTSFKKDERKIIINLLESNNGEMEMGRLKSWAFEKGVDSDKFEKIIDSMFKTGELYSPSMTDILKLVP</sequence>
<gene>
    <name evidence="2" type="ordered locus">Metev_1846</name>
</gene>
<dbReference type="EMBL" id="CP002069">
    <property type="protein sequence ID" value="ADI74681.1"/>
    <property type="molecule type" value="Genomic_DNA"/>
</dbReference>
<dbReference type="KEGG" id="mev:Metev_1846"/>
<dbReference type="HOGENOM" id="CLU_1582891_0_0_2"/>
<dbReference type="Gene3D" id="1.10.10.10">
    <property type="entry name" value="Winged helix-like DNA-binding domain superfamily/Winged helix DNA-binding domain"/>
    <property type="match status" value="1"/>
</dbReference>
<dbReference type="Proteomes" id="UP000000391">
    <property type="component" value="Chromosome"/>
</dbReference>